<reference evidence="2" key="1">
    <citation type="submission" date="2020-10" db="EMBL/GenBank/DDBJ databases">
        <authorList>
            <person name="Gilroy R."/>
        </authorList>
    </citation>
    <scope>NUCLEOTIDE SEQUENCE</scope>
    <source>
        <strain evidence="2">ChiBcec16-1751</strain>
    </source>
</reference>
<dbReference type="AlphaFoldDB" id="A0A9D1FA53"/>
<comment type="caution">
    <text evidence="2">The sequence shown here is derived from an EMBL/GenBank/DDBJ whole genome shotgun (WGS) entry which is preliminary data.</text>
</comment>
<keyword evidence="1" id="KW-0472">Membrane</keyword>
<proteinExistence type="predicted"/>
<organism evidence="2 3">
    <name type="scientific">Candidatus Avoscillospira avistercoris</name>
    <dbReference type="NCBI Taxonomy" id="2840707"/>
    <lineage>
        <taxon>Bacteria</taxon>
        <taxon>Bacillati</taxon>
        <taxon>Bacillota</taxon>
        <taxon>Clostridia</taxon>
        <taxon>Eubacteriales</taxon>
        <taxon>Oscillospiraceae</taxon>
        <taxon>Oscillospiraceae incertae sedis</taxon>
        <taxon>Candidatus Avoscillospira</taxon>
    </lineage>
</organism>
<reference evidence="2" key="2">
    <citation type="journal article" date="2021" name="PeerJ">
        <title>Extensive microbial diversity within the chicken gut microbiome revealed by metagenomics and culture.</title>
        <authorList>
            <person name="Gilroy R."/>
            <person name="Ravi A."/>
            <person name="Getino M."/>
            <person name="Pursley I."/>
            <person name="Horton D.L."/>
            <person name="Alikhan N.F."/>
            <person name="Baker D."/>
            <person name="Gharbi K."/>
            <person name="Hall N."/>
            <person name="Watson M."/>
            <person name="Adriaenssens E.M."/>
            <person name="Foster-Nyarko E."/>
            <person name="Jarju S."/>
            <person name="Secka A."/>
            <person name="Antonio M."/>
            <person name="Oren A."/>
            <person name="Chaudhuri R.R."/>
            <person name="La Ragione R."/>
            <person name="Hildebrand F."/>
            <person name="Pallen M.J."/>
        </authorList>
    </citation>
    <scope>NUCLEOTIDE SEQUENCE</scope>
    <source>
        <strain evidence="2">ChiBcec16-1751</strain>
    </source>
</reference>
<gene>
    <name evidence="2" type="ORF">IAA83_06225</name>
</gene>
<dbReference type="EMBL" id="DVJJ01000091">
    <property type="protein sequence ID" value="HIS64950.1"/>
    <property type="molecule type" value="Genomic_DNA"/>
</dbReference>
<feature type="transmembrane region" description="Helical" evidence="1">
    <location>
        <begin position="102"/>
        <end position="125"/>
    </location>
</feature>
<dbReference type="Pfam" id="PF04854">
    <property type="entry name" value="DUF624"/>
    <property type="match status" value="1"/>
</dbReference>
<keyword evidence="1" id="KW-1133">Transmembrane helix</keyword>
<protein>
    <submittedName>
        <fullName evidence="2">DUF624 domain-containing protein</fullName>
    </submittedName>
</protein>
<feature type="transmembrane region" description="Helical" evidence="1">
    <location>
        <begin position="173"/>
        <end position="197"/>
    </location>
</feature>
<evidence type="ECO:0000313" key="3">
    <source>
        <dbReference type="Proteomes" id="UP000886741"/>
    </source>
</evidence>
<name>A0A9D1FA53_9FIRM</name>
<evidence type="ECO:0000256" key="1">
    <source>
        <dbReference type="SAM" id="Phobius"/>
    </source>
</evidence>
<sequence length="218" mass="24719">MNPFSYDGLLVRFLNLVADLVALHVLWLLCSLPIVTIGASTTALYYASMRRIRTDESHVHQNFLRSFRQNFRQSTILWLMMLVVGAVLLLDFRLGLAMEGPLSTAVLVVSSIVLLPFLMTSLYLFPVVAKFHNPIRAHLKNAFLMAFLNFPYTLLLAVLLGTFVFFSMHFIPFLGLVILCGAGIYGYLTSGIFVQVFRKYLPDELEQDMDKTDLTYHG</sequence>
<dbReference type="InterPro" id="IPR006938">
    <property type="entry name" value="DUF624"/>
</dbReference>
<dbReference type="Proteomes" id="UP000886741">
    <property type="component" value="Unassembled WGS sequence"/>
</dbReference>
<feature type="transmembrane region" description="Helical" evidence="1">
    <location>
        <begin position="146"/>
        <end position="167"/>
    </location>
</feature>
<keyword evidence="1" id="KW-0812">Transmembrane</keyword>
<accession>A0A9D1FA53</accession>
<feature type="transmembrane region" description="Helical" evidence="1">
    <location>
        <begin position="75"/>
        <end position="96"/>
    </location>
</feature>
<feature type="transmembrane region" description="Helical" evidence="1">
    <location>
        <begin position="20"/>
        <end position="47"/>
    </location>
</feature>
<evidence type="ECO:0000313" key="2">
    <source>
        <dbReference type="EMBL" id="HIS64950.1"/>
    </source>
</evidence>